<sequence length="382" mass="44572">MKILFVTHYAGLYGANLSLLNLIKDLKKRYKAEPIVLLPRRGPLCKVLDKENIEYIVSYHADWRVNNNREGIYGIEVALKWIIARSLNKPVLFPLALQQLNKENIDLIHSNSSVTYIGSYLSKKLNIPHIWHLREYGKPDYNLKFVYPLKYVKRIFNQSKSVIVISKSIYKYYSPIISKNILKLIYNGIDIRDYNKIFISHQNIQFCIVGGISKEKNQLEILKATKILKERGLTNFKLHLIGNGSEKYIKELKHFIKTNHLQQFVRWWDYQENVQPILKKMDVGIMSSKKEAFGRVTIEYMANYMPVIATSEGANPELVINNFNGFLYKVGNAKELSNNMEKLITNPKMIETLGNNAFNWANENFNMEKNTYEIYKLYRGAK</sequence>
<gene>
    <name evidence="1" type="ORF">AN396_11695</name>
</gene>
<evidence type="ECO:0000313" key="1">
    <source>
        <dbReference type="EMBL" id="ONI38077.1"/>
    </source>
</evidence>
<dbReference type="Proteomes" id="UP000188605">
    <property type="component" value="Unassembled WGS sequence"/>
</dbReference>
<name>A0ACC8X8K6_9FIRM</name>
<reference evidence="1" key="1">
    <citation type="submission" date="2016-08" db="EMBL/GenBank/DDBJ databases">
        <authorList>
            <person name="Ngugi D.K."/>
            <person name="Miyake S."/>
            <person name="Stingl U."/>
        </authorList>
    </citation>
    <scope>NUCLEOTIDE SEQUENCE</scope>
    <source>
        <strain evidence="1">SCG-B11WGA-EpuloA1</strain>
    </source>
</reference>
<organism evidence="1 2">
    <name type="scientific">Candidatus Epulonipiscium fishelsonii</name>
    <dbReference type="NCBI Taxonomy" id="77094"/>
    <lineage>
        <taxon>Bacteria</taxon>
        <taxon>Bacillati</taxon>
        <taxon>Bacillota</taxon>
        <taxon>Clostridia</taxon>
        <taxon>Lachnospirales</taxon>
        <taxon>Lachnospiraceae</taxon>
        <taxon>Candidatus Epulonipiscium</taxon>
    </lineage>
</organism>
<protein>
    <submittedName>
        <fullName evidence="1">Uncharacterized protein</fullName>
    </submittedName>
</protein>
<proteinExistence type="predicted"/>
<accession>A0ACC8X8K6</accession>
<keyword evidence="2" id="KW-1185">Reference proteome</keyword>
<dbReference type="EMBL" id="LJDB01000098">
    <property type="protein sequence ID" value="ONI38077.1"/>
    <property type="molecule type" value="Genomic_DNA"/>
</dbReference>
<evidence type="ECO:0000313" key="2">
    <source>
        <dbReference type="Proteomes" id="UP000188605"/>
    </source>
</evidence>
<comment type="caution">
    <text evidence="1">The sequence shown here is derived from an EMBL/GenBank/DDBJ whole genome shotgun (WGS) entry which is preliminary data.</text>
</comment>